<evidence type="ECO:0000313" key="3">
    <source>
        <dbReference type="Proteomes" id="UP000529946"/>
    </source>
</evidence>
<comment type="caution">
    <text evidence="2">The sequence shown here is derived from an EMBL/GenBank/DDBJ whole genome shotgun (WGS) entry which is preliminary data.</text>
</comment>
<accession>A0A7W6J9X9</accession>
<dbReference type="InterPro" id="IPR002925">
    <property type="entry name" value="Dienelactn_hydro"/>
</dbReference>
<dbReference type="InterPro" id="IPR029058">
    <property type="entry name" value="AB_hydrolase_fold"/>
</dbReference>
<dbReference type="Pfam" id="PF01738">
    <property type="entry name" value="DLH"/>
    <property type="match status" value="1"/>
</dbReference>
<proteinExistence type="predicted"/>
<dbReference type="PANTHER" id="PTHR46623:SF6">
    <property type="entry name" value="ALPHA_BETA-HYDROLASES SUPERFAMILY PROTEIN"/>
    <property type="match status" value="1"/>
</dbReference>
<protein>
    <submittedName>
        <fullName evidence="2">Carboxymethylenebutenolidase</fullName>
        <ecNumber evidence="2">3.1.1.45</ecNumber>
    </submittedName>
</protein>
<dbReference type="RefSeq" id="WP_183201670.1">
    <property type="nucleotide sequence ID" value="NZ_BAAAER010000002.1"/>
</dbReference>
<dbReference type="EMBL" id="JACIDM010000001">
    <property type="protein sequence ID" value="MBB4081233.1"/>
    <property type="molecule type" value="Genomic_DNA"/>
</dbReference>
<keyword evidence="2" id="KW-0378">Hydrolase</keyword>
<reference evidence="2 3" key="1">
    <citation type="submission" date="2020-08" db="EMBL/GenBank/DDBJ databases">
        <title>Genomic Encyclopedia of Type Strains, Phase IV (KMG-IV): sequencing the most valuable type-strain genomes for metagenomic binning, comparative biology and taxonomic classification.</title>
        <authorList>
            <person name="Goeker M."/>
        </authorList>
    </citation>
    <scope>NUCLEOTIDE SEQUENCE [LARGE SCALE GENOMIC DNA]</scope>
    <source>
        <strain evidence="2 3">DSM 23960</strain>
    </source>
</reference>
<evidence type="ECO:0000259" key="1">
    <source>
        <dbReference type="Pfam" id="PF01738"/>
    </source>
</evidence>
<keyword evidence="3" id="KW-1185">Reference proteome</keyword>
<dbReference type="Proteomes" id="UP000529946">
    <property type="component" value="Unassembled WGS sequence"/>
</dbReference>
<dbReference type="PANTHER" id="PTHR46623">
    <property type="entry name" value="CARBOXYMETHYLENEBUTENOLIDASE-RELATED"/>
    <property type="match status" value="1"/>
</dbReference>
<dbReference type="SUPFAM" id="SSF53474">
    <property type="entry name" value="alpha/beta-Hydrolases"/>
    <property type="match status" value="1"/>
</dbReference>
<dbReference type="EC" id="3.1.1.45" evidence="2"/>
<dbReference type="GO" id="GO:0008806">
    <property type="term" value="F:carboxymethylenebutenolidase activity"/>
    <property type="evidence" value="ECO:0007669"/>
    <property type="project" value="UniProtKB-EC"/>
</dbReference>
<dbReference type="AlphaFoldDB" id="A0A7W6J9X9"/>
<dbReference type="Gene3D" id="3.40.50.1820">
    <property type="entry name" value="alpha/beta hydrolase"/>
    <property type="match status" value="1"/>
</dbReference>
<gene>
    <name evidence="2" type="ORF">GGR12_000072</name>
</gene>
<feature type="domain" description="Dienelactone hydrolase" evidence="1">
    <location>
        <begin position="71"/>
        <end position="297"/>
    </location>
</feature>
<name>A0A7W6J9X9_9CAUL</name>
<dbReference type="InterPro" id="IPR051049">
    <property type="entry name" value="Dienelactone_hydrolase-like"/>
</dbReference>
<organism evidence="2 3">
    <name type="scientific">Brevundimonas lenta</name>
    <dbReference type="NCBI Taxonomy" id="424796"/>
    <lineage>
        <taxon>Bacteria</taxon>
        <taxon>Pseudomonadati</taxon>
        <taxon>Pseudomonadota</taxon>
        <taxon>Alphaproteobacteria</taxon>
        <taxon>Caulobacterales</taxon>
        <taxon>Caulobacteraceae</taxon>
        <taxon>Brevundimonas</taxon>
    </lineage>
</organism>
<sequence length="300" mass="32136">MTTLIRPEGPEPDDIRFSRRALATGTIGGLFFAGYAPAALAAQAAPIQTGDDGLTIEQTTVPAPDGFDLPIYVARPTGDGPHPVIIVVSEIFGVHEYIRDCCRRLAHQGYAAIAPAFFVRVEDPAPLSDMQRIQEIVGAASYEQVMGDISATLEWTSQQLWAKADKVGVTGWCWGGKVVWQACARFAVIDAGVAWYGRLAPAPTATPQQAAAGQPWPVDLADDLKCPVLGLYGENDRGIPLESVEAMRSALAAAGQTSSEIIVFPGAPHGFHADYRDSFRPEAAAEGWSKLLAFFGERLK</sequence>
<evidence type="ECO:0000313" key="2">
    <source>
        <dbReference type="EMBL" id="MBB4081233.1"/>
    </source>
</evidence>